<keyword evidence="2" id="KW-1133">Transmembrane helix</keyword>
<name>A0A1H2B2E4_9MICC</name>
<dbReference type="EMBL" id="LT629779">
    <property type="protein sequence ID" value="SDT52425.1"/>
    <property type="molecule type" value="Genomic_DNA"/>
</dbReference>
<feature type="transmembrane region" description="Helical" evidence="2">
    <location>
        <begin position="34"/>
        <end position="56"/>
    </location>
</feature>
<keyword evidence="2" id="KW-0812">Transmembrane</keyword>
<evidence type="ECO:0000313" key="4">
    <source>
        <dbReference type="Proteomes" id="UP000198751"/>
    </source>
</evidence>
<organism evidence="3 4">
    <name type="scientific">Pseudarthrobacter equi</name>
    <dbReference type="NCBI Taxonomy" id="728066"/>
    <lineage>
        <taxon>Bacteria</taxon>
        <taxon>Bacillati</taxon>
        <taxon>Actinomycetota</taxon>
        <taxon>Actinomycetes</taxon>
        <taxon>Micrococcales</taxon>
        <taxon>Micrococcaceae</taxon>
        <taxon>Pseudarthrobacter</taxon>
    </lineage>
</organism>
<accession>A0A1H2B2E4</accession>
<keyword evidence="2" id="KW-0472">Membrane</keyword>
<dbReference type="OrthoDB" id="4927814at2"/>
<dbReference type="AlphaFoldDB" id="A0A1H2B2E4"/>
<evidence type="ECO:0000256" key="1">
    <source>
        <dbReference type="SAM" id="MobiDB-lite"/>
    </source>
</evidence>
<evidence type="ECO:0000313" key="3">
    <source>
        <dbReference type="EMBL" id="SDT52425.1"/>
    </source>
</evidence>
<gene>
    <name evidence="3" type="ORF">SAMN04489743_3380</name>
</gene>
<protein>
    <submittedName>
        <fullName evidence="3">Uncharacterized protein</fullName>
    </submittedName>
</protein>
<feature type="region of interest" description="Disordered" evidence="1">
    <location>
        <begin position="1"/>
        <end position="31"/>
    </location>
</feature>
<reference evidence="4" key="1">
    <citation type="submission" date="2016-10" db="EMBL/GenBank/DDBJ databases">
        <authorList>
            <person name="Varghese N."/>
            <person name="Submissions S."/>
        </authorList>
    </citation>
    <scope>NUCLEOTIDE SEQUENCE [LARGE SCALE GENOMIC DNA]</scope>
    <source>
        <strain evidence="4">IMMIB L-1606</strain>
    </source>
</reference>
<keyword evidence="4" id="KW-1185">Reference proteome</keyword>
<dbReference type="Proteomes" id="UP000198751">
    <property type="component" value="Chromosome I"/>
</dbReference>
<evidence type="ECO:0000256" key="2">
    <source>
        <dbReference type="SAM" id="Phobius"/>
    </source>
</evidence>
<sequence length="398" mass="39213">MGENPVPGLPSFAPNGKGHGVHNQDGRPRRRKRAAFKGALIALALLLGSAGALIAASNNPKPGITVQVSPASQSVQQGQSAAYTVTVTSTGGFSGAVNLAAAGLPAGTSGAFTPQSITLASGTTATATLNAATATSTPAGTSPVTITGTSGKVSGNVDASLTVNYKMTSAFSVAATPDSVTIPPGATAVYSLQLARNNFSGPVSFSVLGGLPAGATAQFSPNPATGSSTTLQVATTAASPTGTSSLYLVGTGKDSSGKVQYAYANVQLVLDSTVKQFIISGKVPGTLSPGTSAALDLQISNPINKSLSLTNLSVAVTGVTRSADAVARKLPCTAADFAVAQFSGPYPLTVPAAGGTLSGLRVAQSAWPQVGMLDTSANQDGCKGALLQLAYSGSGQGN</sequence>
<proteinExistence type="predicted"/>